<dbReference type="InterPro" id="IPR003439">
    <property type="entry name" value="ABC_transporter-like_ATP-bd"/>
</dbReference>
<dbReference type="InterPro" id="IPR034001">
    <property type="entry name" value="ABCG_PDR_1"/>
</dbReference>
<feature type="transmembrane region" description="Helical" evidence="10">
    <location>
        <begin position="1276"/>
        <end position="1293"/>
    </location>
</feature>
<protein>
    <recommendedName>
        <fullName evidence="11">ABC transporter domain-containing protein</fullName>
    </recommendedName>
</protein>
<feature type="transmembrane region" description="Helical" evidence="10">
    <location>
        <begin position="1305"/>
        <end position="1326"/>
    </location>
</feature>
<dbReference type="InterPro" id="IPR034003">
    <property type="entry name" value="ABCG_PDR_2"/>
</dbReference>
<dbReference type="SMART" id="SM00382">
    <property type="entry name" value="AAA"/>
    <property type="match status" value="2"/>
</dbReference>
<feature type="transmembrane region" description="Helical" evidence="10">
    <location>
        <begin position="1537"/>
        <end position="1558"/>
    </location>
</feature>
<keyword evidence="4 10" id="KW-0812">Transmembrane</keyword>
<dbReference type="SUPFAM" id="SSF52540">
    <property type="entry name" value="P-loop containing nucleoside triphosphate hydrolases"/>
    <property type="match status" value="2"/>
</dbReference>
<dbReference type="InterPro" id="IPR043926">
    <property type="entry name" value="ABCG_dom"/>
</dbReference>
<feature type="region of interest" description="Disordered" evidence="9">
    <location>
        <begin position="25"/>
        <end position="153"/>
    </location>
</feature>
<dbReference type="InterPro" id="IPR017871">
    <property type="entry name" value="ABC_transporter-like_CS"/>
</dbReference>
<comment type="subcellular location">
    <subcellularLocation>
        <location evidence="1">Membrane</location>
        <topology evidence="1">Multi-pass membrane protein</topology>
    </subcellularLocation>
</comment>
<dbReference type="PROSITE" id="PS50893">
    <property type="entry name" value="ABC_TRANSPORTER_2"/>
    <property type="match status" value="2"/>
</dbReference>
<feature type="compositionally biased region" description="Basic and acidic residues" evidence="9">
    <location>
        <begin position="95"/>
        <end position="124"/>
    </location>
</feature>
<dbReference type="Pfam" id="PF00005">
    <property type="entry name" value="ABC_tran"/>
    <property type="match status" value="2"/>
</dbReference>
<feature type="transmembrane region" description="Helical" evidence="10">
    <location>
        <begin position="1383"/>
        <end position="1405"/>
    </location>
</feature>
<dbReference type="InterPro" id="IPR027417">
    <property type="entry name" value="P-loop_NTPase"/>
</dbReference>
<feature type="region of interest" description="Disordered" evidence="9">
    <location>
        <begin position="875"/>
        <end position="909"/>
    </location>
</feature>
<dbReference type="Proteomes" id="UP000318582">
    <property type="component" value="Unassembled WGS sequence"/>
</dbReference>
<feature type="compositionally biased region" description="Basic residues" evidence="9">
    <location>
        <begin position="137"/>
        <end position="148"/>
    </location>
</feature>
<dbReference type="PANTHER" id="PTHR19241">
    <property type="entry name" value="ATP-BINDING CASSETTE TRANSPORTER"/>
    <property type="match status" value="1"/>
</dbReference>
<name>A0A507EGG6_9FUNG</name>
<gene>
    <name evidence="12" type="ORF">PhCBS80983_g00169</name>
</gene>
<dbReference type="Gene3D" id="3.40.50.300">
    <property type="entry name" value="P-loop containing nucleotide triphosphate hydrolases"/>
    <property type="match status" value="2"/>
</dbReference>
<dbReference type="GO" id="GO:0016887">
    <property type="term" value="F:ATP hydrolysis activity"/>
    <property type="evidence" value="ECO:0007669"/>
    <property type="project" value="InterPro"/>
</dbReference>
<accession>A0A507EGG6</accession>
<dbReference type="Pfam" id="PF19055">
    <property type="entry name" value="ABC2_membrane_7"/>
    <property type="match status" value="2"/>
</dbReference>
<evidence type="ECO:0000256" key="3">
    <source>
        <dbReference type="ARBA" id="ARBA00022448"/>
    </source>
</evidence>
<evidence type="ECO:0000256" key="7">
    <source>
        <dbReference type="ARBA" id="ARBA00022989"/>
    </source>
</evidence>
<dbReference type="Pfam" id="PF06422">
    <property type="entry name" value="PDR_CDR"/>
    <property type="match status" value="2"/>
</dbReference>
<dbReference type="FunFam" id="3.40.50.300:FF:000054">
    <property type="entry name" value="ABC multidrug transporter atrF"/>
    <property type="match status" value="1"/>
</dbReference>
<feature type="domain" description="ABC transporter" evidence="11">
    <location>
        <begin position="921"/>
        <end position="1170"/>
    </location>
</feature>
<evidence type="ECO:0000256" key="6">
    <source>
        <dbReference type="ARBA" id="ARBA00022840"/>
    </source>
</evidence>
<feature type="compositionally biased region" description="Low complexity" evidence="9">
    <location>
        <begin position="25"/>
        <end position="34"/>
    </location>
</feature>
<evidence type="ECO:0000256" key="8">
    <source>
        <dbReference type="ARBA" id="ARBA00023136"/>
    </source>
</evidence>
<keyword evidence="5" id="KW-0547">Nucleotide-binding</keyword>
<dbReference type="Pfam" id="PF01061">
    <property type="entry name" value="ABC2_membrane"/>
    <property type="match status" value="2"/>
</dbReference>
<dbReference type="InterPro" id="IPR010929">
    <property type="entry name" value="PDR_CDR_ABC"/>
</dbReference>
<dbReference type="GO" id="GO:0140359">
    <property type="term" value="F:ABC-type transporter activity"/>
    <property type="evidence" value="ECO:0007669"/>
    <property type="project" value="InterPro"/>
</dbReference>
<evidence type="ECO:0000256" key="1">
    <source>
        <dbReference type="ARBA" id="ARBA00004141"/>
    </source>
</evidence>
<organism evidence="12 13">
    <name type="scientific">Powellomyces hirtus</name>
    <dbReference type="NCBI Taxonomy" id="109895"/>
    <lineage>
        <taxon>Eukaryota</taxon>
        <taxon>Fungi</taxon>
        <taxon>Fungi incertae sedis</taxon>
        <taxon>Chytridiomycota</taxon>
        <taxon>Chytridiomycota incertae sedis</taxon>
        <taxon>Chytridiomycetes</taxon>
        <taxon>Spizellomycetales</taxon>
        <taxon>Powellomycetaceae</taxon>
        <taxon>Powellomyces</taxon>
    </lineage>
</organism>
<dbReference type="STRING" id="109895.A0A507EGG6"/>
<evidence type="ECO:0000313" key="13">
    <source>
        <dbReference type="Proteomes" id="UP000318582"/>
    </source>
</evidence>
<sequence length="1562" mass="173555">MEEVHVTIEGDESPVNVVRTNTTGGVVWRGRTNGSGSLSPDQVVPEGEYLEPYEDTASRHRNSHRDTLFGEPLSVPVWPRDDSDDDDNDGNIEMSEVRPAEEHGADGVALDREHPEPTSDEKEPLAQLTRALSTATRRSKGTQKSRRFRGIDPRKDDFDLGTFLDAKRKSAEGAGFEVPKVVLTYKNLEVYGDPVIQPGIATVGQQAWKFFNPLPHLEKLIRTITRTTLPKPIGRQILFPLEGFVKPGEMTLVLGRPGAGCSTLLRTLANVTEGLSQIKGEVHYNGIERVMFKERYSSAIAYSPEDDPHYASLTVRQTLRFALECRVGGVIEGTRRQRIEDTIEVLLRVLGLQNCADTKVGDEMIRGCSGGEKKRVSIAEQLCVQASMGFWDGSSKGLDSSSALDFVRALRTATDMLQAPNVLSLYQASQDIYDLFDRVILISDGHCIYFGPAKAAKPYFESIGFFCPKRKVTPDFLTGITEINERDVKRGWELPIPTTAQEFEQAFRSSDVYKQMENERETLLRDVRAEHRGSVFDKQLTTNKQVLGRHDLLKTQYTTSLLQQFNACVKREVALNKGNVALIGRLVFDTIMAIIVGSAFFKLDNDVPGSFSRGGALFFAILYNCLGAMASVPLVIQGRSVASKHKSYKLYRTYIGPLVMQFCDVPISIGMVIVWSCINYWMVGLRANAGAFFSYLVFLFAANQGFGGLVRIIASLAPNLDVANQVNGIFLLFFIIYTGYIIPPSSMHPWFSWIYWINPLAYGLKSLLENEFDGLSIDCRSAFLPAGPAYAAIPATNKACAAIKGGDPGNPYVDGTRYLQETYGIAEYNRWWNLLILVGFWVLVLIGMMLSAKLVDYAPRKYSVNAWKKARHLACRPGKRAHPPSSGQPGDPGGDLERGGQVAPAPASQEATDLAAMKGAIKAEDFTWKHINYTVQTKDGPKQLLNDVSGFVRAGQMTALMGSSGAGKTTLIDTITQRKTMGDLNGHIYVGRNPQGNDFKSITAYCEQMDVHNGHCTVREALQFSARLRQPESVPLEEKYAYVETIIKILELEPLANAMIGDVGGGIGISNEQRKRLTIGVELVARPKILFLDEPSSGLDSSASFNIIRLLRALANSGQAVLCTIHQPSAILFQQFDSLLLLARGGKTVYFGELGPDCSTLTGYFERQGAYPCPPTANVAEYILDAIGAGTARRDNPKNWHQMWKDSPEYIELYKDIDGIRLMGDSGAVNVADSKKQKGKENSTQLSTSFVTQLRVVWTRMLVSYWRNPSYNFGRIISQILSALLIGFTFYQLTSSTTDLQNKVFAIFMSMTIGALLINLVQPNYIRNRSWFTRESAAGFYDWKAFAIGITTAELPFATVAATCYFLILYFVAHLNPMSGRAFYFWICWVVYNFFAISLGQMIAAVSPTIQFAAVLNPFFLSMQMLFCGVTVTYNEMPKFWSSWLYHIDPMHYFVEGVIGNELGGQLISCDEDDSTSIIPPSGQTCGAYFAPFFAQGGPGQLASSAASDVCHYCIYKVGDDFTQNLGWSFDHRWRNFGLLVMFWCFNLFMVAMLSRLYRTGR</sequence>
<dbReference type="CDD" id="cd03232">
    <property type="entry name" value="ABCG_PDR_domain2"/>
    <property type="match status" value="1"/>
</dbReference>
<feature type="transmembrane region" description="Helical" evidence="10">
    <location>
        <begin position="657"/>
        <end position="681"/>
    </location>
</feature>
<keyword evidence="7 10" id="KW-1133">Transmembrane helix</keyword>
<evidence type="ECO:0000256" key="4">
    <source>
        <dbReference type="ARBA" id="ARBA00022692"/>
    </source>
</evidence>
<comment type="caution">
    <text evidence="12">The sequence shown here is derived from an EMBL/GenBank/DDBJ whole genome shotgun (WGS) entry which is preliminary data.</text>
</comment>
<dbReference type="PROSITE" id="PS00211">
    <property type="entry name" value="ABC_TRANSPORTER_1"/>
    <property type="match status" value="1"/>
</dbReference>
<keyword evidence="8 10" id="KW-0472">Membrane</keyword>
<feature type="transmembrane region" description="Helical" evidence="10">
    <location>
        <begin position="693"/>
        <end position="714"/>
    </location>
</feature>
<evidence type="ECO:0000313" key="12">
    <source>
        <dbReference type="EMBL" id="TPX62882.1"/>
    </source>
</evidence>
<evidence type="ECO:0000256" key="10">
    <source>
        <dbReference type="SAM" id="Phobius"/>
    </source>
</evidence>
<feature type="transmembrane region" description="Helical" evidence="10">
    <location>
        <begin position="1346"/>
        <end position="1371"/>
    </location>
</feature>
<feature type="domain" description="ABC transporter" evidence="11">
    <location>
        <begin position="221"/>
        <end position="469"/>
    </location>
</feature>
<comment type="similarity">
    <text evidence="2">Belongs to the ABC transporter superfamily. ABCG family. PDR (TC 3.A.1.205) subfamily.</text>
</comment>
<feature type="transmembrane region" description="Helical" evidence="10">
    <location>
        <begin position="1412"/>
        <end position="1434"/>
    </location>
</feature>
<dbReference type="EMBL" id="QEAQ01000001">
    <property type="protein sequence ID" value="TPX62882.1"/>
    <property type="molecule type" value="Genomic_DNA"/>
</dbReference>
<feature type="transmembrane region" description="Helical" evidence="10">
    <location>
        <begin position="616"/>
        <end position="636"/>
    </location>
</feature>
<proteinExistence type="inferred from homology"/>
<keyword evidence="6" id="KW-0067">ATP-binding</keyword>
<keyword evidence="3" id="KW-0813">Transport</keyword>
<evidence type="ECO:0000256" key="9">
    <source>
        <dbReference type="SAM" id="MobiDB-lite"/>
    </source>
</evidence>
<evidence type="ECO:0000256" key="2">
    <source>
        <dbReference type="ARBA" id="ARBA00006012"/>
    </source>
</evidence>
<feature type="transmembrane region" description="Helical" evidence="10">
    <location>
        <begin position="580"/>
        <end position="601"/>
    </location>
</feature>
<feature type="transmembrane region" description="Helical" evidence="10">
    <location>
        <begin position="726"/>
        <end position="743"/>
    </location>
</feature>
<feature type="transmembrane region" description="Helical" evidence="10">
    <location>
        <begin position="831"/>
        <end position="852"/>
    </location>
</feature>
<dbReference type="CDD" id="cd03233">
    <property type="entry name" value="ABCG_PDR_domain1"/>
    <property type="match status" value="1"/>
</dbReference>
<keyword evidence="13" id="KW-1185">Reference proteome</keyword>
<dbReference type="GO" id="GO:0016020">
    <property type="term" value="C:membrane"/>
    <property type="evidence" value="ECO:0007669"/>
    <property type="project" value="UniProtKB-SubCell"/>
</dbReference>
<dbReference type="InterPro" id="IPR003593">
    <property type="entry name" value="AAA+_ATPase"/>
</dbReference>
<dbReference type="InterPro" id="IPR013525">
    <property type="entry name" value="ABC2_TM"/>
</dbReference>
<evidence type="ECO:0000259" key="11">
    <source>
        <dbReference type="PROSITE" id="PS50893"/>
    </source>
</evidence>
<reference evidence="12 13" key="1">
    <citation type="journal article" date="2019" name="Sci. Rep.">
        <title>Comparative genomics of chytrid fungi reveal insights into the obligate biotrophic and pathogenic lifestyle of Synchytrium endobioticum.</title>
        <authorList>
            <person name="van de Vossenberg B.T.L.H."/>
            <person name="Warris S."/>
            <person name="Nguyen H.D.T."/>
            <person name="van Gent-Pelzer M.P.E."/>
            <person name="Joly D.L."/>
            <person name="van de Geest H.C."/>
            <person name="Bonants P.J.M."/>
            <person name="Smith D.S."/>
            <person name="Levesque C.A."/>
            <person name="van der Lee T.A.J."/>
        </authorList>
    </citation>
    <scope>NUCLEOTIDE SEQUENCE [LARGE SCALE GENOMIC DNA]</scope>
    <source>
        <strain evidence="12 13">CBS 809.83</strain>
    </source>
</reference>
<dbReference type="GO" id="GO:0005524">
    <property type="term" value="F:ATP binding"/>
    <property type="evidence" value="ECO:0007669"/>
    <property type="project" value="UniProtKB-KW"/>
</dbReference>
<evidence type="ECO:0000256" key="5">
    <source>
        <dbReference type="ARBA" id="ARBA00022741"/>
    </source>
</evidence>